<evidence type="ECO:0000256" key="1">
    <source>
        <dbReference type="SAM" id="SignalP"/>
    </source>
</evidence>
<dbReference type="Proteomes" id="UP000472265">
    <property type="component" value="Chromosome 17"/>
</dbReference>
<evidence type="ECO:0000313" key="4">
    <source>
        <dbReference type="Proteomes" id="UP000472265"/>
    </source>
</evidence>
<reference evidence="3" key="2">
    <citation type="submission" date="2025-08" db="UniProtKB">
        <authorList>
            <consortium name="Ensembl"/>
        </authorList>
    </citation>
    <scope>IDENTIFICATION</scope>
</reference>
<organism evidence="3 4">
    <name type="scientific">Sparus aurata</name>
    <name type="common">Gilthead sea bream</name>
    <dbReference type="NCBI Taxonomy" id="8175"/>
    <lineage>
        <taxon>Eukaryota</taxon>
        <taxon>Metazoa</taxon>
        <taxon>Chordata</taxon>
        <taxon>Craniata</taxon>
        <taxon>Vertebrata</taxon>
        <taxon>Euteleostomi</taxon>
        <taxon>Actinopterygii</taxon>
        <taxon>Neopterygii</taxon>
        <taxon>Teleostei</taxon>
        <taxon>Neoteleostei</taxon>
        <taxon>Acanthomorphata</taxon>
        <taxon>Eupercaria</taxon>
        <taxon>Spariformes</taxon>
        <taxon>Sparidae</taxon>
        <taxon>Sparus</taxon>
    </lineage>
</organism>
<evidence type="ECO:0000259" key="2">
    <source>
        <dbReference type="Pfam" id="PF09588"/>
    </source>
</evidence>
<keyword evidence="1" id="KW-0732">Signal</keyword>
<dbReference type="AlphaFoldDB" id="A0A671TZM1"/>
<dbReference type="GeneTree" id="ENSGT00940000176290"/>
<evidence type="ECO:0000313" key="3">
    <source>
        <dbReference type="Ensembl" id="ENSSAUP00010007504.1"/>
    </source>
</evidence>
<dbReference type="GO" id="GO:0006281">
    <property type="term" value="P:DNA repair"/>
    <property type="evidence" value="ECO:0007669"/>
    <property type="project" value="UniProtKB-ARBA"/>
</dbReference>
<dbReference type="InParanoid" id="A0A671TZM1"/>
<dbReference type="Gene3D" id="3.90.320.10">
    <property type="match status" value="1"/>
</dbReference>
<feature type="chain" id="PRO_5025507909" description="YqaJ viral recombinase domain-containing protein" evidence="1">
    <location>
        <begin position="22"/>
        <end position="365"/>
    </location>
</feature>
<feature type="domain" description="YqaJ viral recombinase" evidence="2">
    <location>
        <begin position="115"/>
        <end position="266"/>
    </location>
</feature>
<dbReference type="InterPro" id="IPR011335">
    <property type="entry name" value="Restrct_endonuc-II-like"/>
</dbReference>
<dbReference type="InterPro" id="IPR011604">
    <property type="entry name" value="PDDEXK-like_dom_sf"/>
</dbReference>
<feature type="signal peptide" evidence="1">
    <location>
        <begin position="1"/>
        <end position="21"/>
    </location>
</feature>
<proteinExistence type="predicted"/>
<reference evidence="3" key="3">
    <citation type="submission" date="2025-09" db="UniProtKB">
        <authorList>
            <consortium name="Ensembl"/>
        </authorList>
    </citation>
    <scope>IDENTIFICATION</scope>
</reference>
<dbReference type="Pfam" id="PF09588">
    <property type="entry name" value="YqaJ"/>
    <property type="match status" value="1"/>
</dbReference>
<accession>A0A671TZM1</accession>
<dbReference type="CDD" id="cd22343">
    <property type="entry name" value="PDDEXK_lambda_exonuclease-like"/>
    <property type="match status" value="1"/>
</dbReference>
<dbReference type="InterPro" id="IPR019080">
    <property type="entry name" value="YqaJ_viral_recombinase"/>
</dbReference>
<name>A0A671TZM1_SPAAU</name>
<dbReference type="Ensembl" id="ENSSAUT00010008034.1">
    <property type="protein sequence ID" value="ENSSAUP00010007504.1"/>
    <property type="gene ID" value="ENSSAUG00010003736.1"/>
</dbReference>
<dbReference type="PANTHER" id="PTHR47526:SF3">
    <property type="entry name" value="PHD-TYPE DOMAIN-CONTAINING PROTEIN"/>
    <property type="match status" value="1"/>
</dbReference>
<dbReference type="SUPFAM" id="SSF52980">
    <property type="entry name" value="Restriction endonuclease-like"/>
    <property type="match status" value="1"/>
</dbReference>
<dbReference type="OMA" id="KEIWICP"/>
<protein>
    <recommendedName>
        <fullName evidence="2">YqaJ viral recombinase domain-containing protein</fullName>
    </recommendedName>
</protein>
<sequence>MTHSHVLILTSINFLLHSAITMEDLQALKNTCPDAVLFTSVNSAADSDTDTASESGSELPEPLTVMYDPSARDLSLADLQEKCKTSYGKMRGQCTINRLEHLQDVTKEQAKCTTWELHRVGRVTGSTFHRVVKCKDTSVESVVKQIMQYAATDLTVPAVMWGRQMEDTARRKYETEMKKTHMAFNVKAVGLTVRADEPYLAASPDGVFSCDCCGTGLLEIKCPYKYREGLEGSESDASFCLDGNYDLRPTNPYYSQIQLQMYVCQMDMCDFIVWTKTSIIICRLWRDEPFLQETLPKAESFFMDHLLPELVCRSKDPDLAEVIKCLYYKKPSFGKMIKCTDCCQHFHYACVNITRYSKKWKCGCK</sequence>
<reference evidence="3" key="1">
    <citation type="submission" date="2021-04" db="EMBL/GenBank/DDBJ databases">
        <authorList>
            <consortium name="Wellcome Sanger Institute Data Sharing"/>
        </authorList>
    </citation>
    <scope>NUCLEOTIDE SEQUENCE [LARGE SCALE GENOMIC DNA]</scope>
</reference>
<keyword evidence="4" id="KW-1185">Reference proteome</keyword>
<dbReference type="PANTHER" id="PTHR47526">
    <property type="entry name" value="ATP-DEPENDENT DNA HELICASE"/>
    <property type="match status" value="1"/>
</dbReference>